<comment type="catalytic activity">
    <reaction evidence="1">
        <text>ATP + protein L-histidine = ADP + protein N-phospho-L-histidine.</text>
        <dbReference type="EC" id="2.7.13.3"/>
    </reaction>
</comment>
<dbReference type="SUPFAM" id="SSF47384">
    <property type="entry name" value="Homodimeric domain of signal transducing histidine kinase"/>
    <property type="match status" value="1"/>
</dbReference>
<dbReference type="Gene3D" id="3.30.565.10">
    <property type="entry name" value="Histidine kinase-like ATPase, C-terminal domain"/>
    <property type="match status" value="1"/>
</dbReference>
<organism evidence="10 11">
    <name type="scientific">Romboutsia maritimum</name>
    <dbReference type="NCBI Taxonomy" id="2020948"/>
    <lineage>
        <taxon>Bacteria</taxon>
        <taxon>Bacillati</taxon>
        <taxon>Bacillota</taxon>
        <taxon>Clostridia</taxon>
        <taxon>Peptostreptococcales</taxon>
        <taxon>Peptostreptococcaceae</taxon>
        <taxon>Romboutsia</taxon>
    </lineage>
</organism>
<dbReference type="Pfam" id="PF00512">
    <property type="entry name" value="HisKA"/>
    <property type="match status" value="1"/>
</dbReference>
<dbReference type="GO" id="GO:0004721">
    <property type="term" value="F:phosphoprotein phosphatase activity"/>
    <property type="evidence" value="ECO:0007669"/>
    <property type="project" value="TreeGrafter"/>
</dbReference>
<keyword evidence="7" id="KW-0902">Two-component regulatory system</keyword>
<feature type="transmembrane region" description="Helical" evidence="8">
    <location>
        <begin position="51"/>
        <end position="72"/>
    </location>
</feature>
<dbReference type="SMART" id="SM00388">
    <property type="entry name" value="HisKA"/>
    <property type="match status" value="1"/>
</dbReference>
<dbReference type="InterPro" id="IPR003594">
    <property type="entry name" value="HATPase_dom"/>
</dbReference>
<dbReference type="Pfam" id="PF02518">
    <property type="entry name" value="HATPase_c"/>
    <property type="match status" value="1"/>
</dbReference>
<dbReference type="CDD" id="cd00075">
    <property type="entry name" value="HATPase"/>
    <property type="match status" value="1"/>
</dbReference>
<dbReference type="EMBL" id="NOJZ02000017">
    <property type="protein sequence ID" value="RDY23205.1"/>
    <property type="molecule type" value="Genomic_DNA"/>
</dbReference>
<gene>
    <name evidence="10" type="ORF">CHF27_009665</name>
</gene>
<dbReference type="PANTHER" id="PTHR45453:SF1">
    <property type="entry name" value="PHOSPHATE REGULON SENSOR PROTEIN PHOR"/>
    <property type="match status" value="1"/>
</dbReference>
<dbReference type="GO" id="GO:0000155">
    <property type="term" value="F:phosphorelay sensor kinase activity"/>
    <property type="evidence" value="ECO:0007669"/>
    <property type="project" value="InterPro"/>
</dbReference>
<evidence type="ECO:0000259" key="9">
    <source>
        <dbReference type="PROSITE" id="PS50109"/>
    </source>
</evidence>
<feature type="transmembrane region" description="Helical" evidence="8">
    <location>
        <begin position="20"/>
        <end position="39"/>
    </location>
</feature>
<evidence type="ECO:0000256" key="6">
    <source>
        <dbReference type="ARBA" id="ARBA00022777"/>
    </source>
</evidence>
<keyword evidence="5" id="KW-0808">Transferase</keyword>
<keyword evidence="8" id="KW-1133">Transmembrane helix</keyword>
<dbReference type="InterPro" id="IPR050351">
    <property type="entry name" value="BphY/WalK/GraS-like"/>
</dbReference>
<keyword evidence="6 10" id="KW-0418">Kinase</keyword>
<dbReference type="InterPro" id="IPR036890">
    <property type="entry name" value="HATPase_C_sf"/>
</dbReference>
<feature type="domain" description="Histidine kinase" evidence="9">
    <location>
        <begin position="139"/>
        <end position="351"/>
    </location>
</feature>
<dbReference type="Proteomes" id="UP000243494">
    <property type="component" value="Unassembled WGS sequence"/>
</dbReference>
<evidence type="ECO:0000256" key="5">
    <source>
        <dbReference type="ARBA" id="ARBA00022679"/>
    </source>
</evidence>
<dbReference type="SMART" id="SM00387">
    <property type="entry name" value="HATPase_c"/>
    <property type="match status" value="1"/>
</dbReference>
<name>A0A371IRW2_9FIRM</name>
<dbReference type="Gene3D" id="1.10.287.130">
    <property type="match status" value="1"/>
</dbReference>
<proteinExistence type="predicted"/>
<dbReference type="InterPro" id="IPR036097">
    <property type="entry name" value="HisK_dim/P_sf"/>
</dbReference>
<dbReference type="PANTHER" id="PTHR45453">
    <property type="entry name" value="PHOSPHATE REGULON SENSOR PROTEIN PHOR"/>
    <property type="match status" value="1"/>
</dbReference>
<evidence type="ECO:0000256" key="2">
    <source>
        <dbReference type="ARBA" id="ARBA00004370"/>
    </source>
</evidence>
<accession>A0A371IRW2</accession>
<dbReference type="AlphaFoldDB" id="A0A371IRW2"/>
<evidence type="ECO:0000256" key="8">
    <source>
        <dbReference type="SAM" id="Phobius"/>
    </source>
</evidence>
<keyword evidence="8" id="KW-0812">Transmembrane</keyword>
<evidence type="ECO:0000256" key="3">
    <source>
        <dbReference type="ARBA" id="ARBA00012438"/>
    </source>
</evidence>
<dbReference type="EC" id="2.7.13.3" evidence="3"/>
<dbReference type="GO" id="GO:0016036">
    <property type="term" value="P:cellular response to phosphate starvation"/>
    <property type="evidence" value="ECO:0007669"/>
    <property type="project" value="TreeGrafter"/>
</dbReference>
<evidence type="ECO:0000313" key="10">
    <source>
        <dbReference type="EMBL" id="RDY23205.1"/>
    </source>
</evidence>
<dbReference type="InterPro" id="IPR005467">
    <property type="entry name" value="His_kinase_dom"/>
</dbReference>
<reference evidence="10 11" key="1">
    <citation type="journal article" date="2017" name="Genome Announc.">
        <title>Draft Genome Sequence of Romboutsia maritimum sp. nov. Strain CCRI-22766(T), Isolated from Coastal Estuarine Mud.</title>
        <authorList>
            <person name="Maheux A.F."/>
            <person name="Boudreau D.K."/>
            <person name="Berube E."/>
            <person name="Boissinot M."/>
            <person name="Raymond F."/>
            <person name="Brodeur S."/>
            <person name="Corbeil J."/>
            <person name="Brightwell G."/>
            <person name="Broda D."/>
            <person name="Omar R.F."/>
            <person name="Bergeron M.G."/>
        </authorList>
    </citation>
    <scope>NUCLEOTIDE SEQUENCE [LARGE SCALE GENOMIC DNA]</scope>
    <source>
        <strain evidence="10 11">CCRI-22766</strain>
    </source>
</reference>
<evidence type="ECO:0000256" key="4">
    <source>
        <dbReference type="ARBA" id="ARBA00022553"/>
    </source>
</evidence>
<evidence type="ECO:0000313" key="11">
    <source>
        <dbReference type="Proteomes" id="UP000243494"/>
    </source>
</evidence>
<comment type="caution">
    <text evidence="10">The sequence shown here is derived from an EMBL/GenBank/DDBJ whole genome shotgun (WGS) entry which is preliminary data.</text>
</comment>
<comment type="subcellular location">
    <subcellularLocation>
        <location evidence="2">Membrane</location>
    </subcellularLocation>
</comment>
<dbReference type="SUPFAM" id="SSF55874">
    <property type="entry name" value="ATPase domain of HSP90 chaperone/DNA topoisomerase II/histidine kinase"/>
    <property type="match status" value="1"/>
</dbReference>
<sequence>MLSVKVMKMNNIKENSFKKIYITFFTVVTLICVSFIMFILNIDSLKSSTVINVTLIFVLSIFFLAILFIYLIRKKILNVFGDLDEIIDSAINEEKIITGYDETMLSALESKLFRYIKITKANKEAVENERNKVKTLVSDISHQTKTPIANILLYSQLILENEQIDDYSKEILQDIKKQSERLNFLIQSLIKMSRLESGIIILATSKIKIKDVILKSIQKIYINAQGKEIDVNISCDENIMASFDIKWTVEALVNILENSIKYTKVGGKIDIRVTSYELFKRIDIKDNGIGIDEEEINNIFKRFYRCKNVNQYEGVGIGLYLTREIISIQGGYIKVSSEIKQGTTMSVFLPS</sequence>
<dbReference type="CDD" id="cd00082">
    <property type="entry name" value="HisKA"/>
    <property type="match status" value="1"/>
</dbReference>
<keyword evidence="11" id="KW-1185">Reference proteome</keyword>
<evidence type="ECO:0000256" key="1">
    <source>
        <dbReference type="ARBA" id="ARBA00000085"/>
    </source>
</evidence>
<dbReference type="PROSITE" id="PS50109">
    <property type="entry name" value="HIS_KIN"/>
    <property type="match status" value="1"/>
</dbReference>
<protein>
    <recommendedName>
        <fullName evidence="3">histidine kinase</fullName>
        <ecNumber evidence="3">2.7.13.3</ecNumber>
    </recommendedName>
</protein>
<dbReference type="InterPro" id="IPR004358">
    <property type="entry name" value="Sig_transdc_His_kin-like_C"/>
</dbReference>
<evidence type="ECO:0000256" key="7">
    <source>
        <dbReference type="ARBA" id="ARBA00023012"/>
    </source>
</evidence>
<dbReference type="InterPro" id="IPR003661">
    <property type="entry name" value="HisK_dim/P_dom"/>
</dbReference>
<dbReference type="PRINTS" id="PR00344">
    <property type="entry name" value="BCTRLSENSOR"/>
</dbReference>
<keyword evidence="8" id="KW-0472">Membrane</keyword>
<keyword evidence="4" id="KW-0597">Phosphoprotein</keyword>
<dbReference type="GO" id="GO:0005886">
    <property type="term" value="C:plasma membrane"/>
    <property type="evidence" value="ECO:0007669"/>
    <property type="project" value="TreeGrafter"/>
</dbReference>